<organism evidence="4 5">
    <name type="scientific">Anaeramoeba flamelloides</name>
    <dbReference type="NCBI Taxonomy" id="1746091"/>
    <lineage>
        <taxon>Eukaryota</taxon>
        <taxon>Metamonada</taxon>
        <taxon>Anaeramoebidae</taxon>
        <taxon>Anaeramoeba</taxon>
    </lineage>
</organism>
<evidence type="ECO:0000313" key="4">
    <source>
        <dbReference type="EMBL" id="KAJ3423387.1"/>
    </source>
</evidence>
<evidence type="ECO:0000256" key="1">
    <source>
        <dbReference type="ARBA" id="ARBA00004127"/>
    </source>
</evidence>
<keyword evidence="2" id="KW-0460">Magnesium</keyword>
<dbReference type="InterPro" id="IPR008250">
    <property type="entry name" value="ATPase_P-typ_transduc_dom_A_sf"/>
</dbReference>
<reference evidence="4" key="1">
    <citation type="submission" date="2022-08" db="EMBL/GenBank/DDBJ databases">
        <title>Novel sulphate-reducing endosymbionts in the free-living metamonad Anaeramoeba.</title>
        <authorList>
            <person name="Jerlstrom-Hultqvist J."/>
            <person name="Cepicka I."/>
            <person name="Gallot-Lavallee L."/>
            <person name="Salas-Leiva D."/>
            <person name="Curtis B.A."/>
            <person name="Zahonova K."/>
            <person name="Pipaliya S."/>
            <person name="Dacks J."/>
            <person name="Roger A.J."/>
        </authorList>
    </citation>
    <scope>NUCLEOTIDE SEQUENCE</scope>
    <source>
        <strain evidence="4">Busselton2</strain>
    </source>
</reference>
<dbReference type="Proteomes" id="UP001146793">
    <property type="component" value="Unassembled WGS sequence"/>
</dbReference>
<comment type="subcellular location">
    <subcellularLocation>
        <location evidence="1">Endomembrane system</location>
        <topology evidence="1">Multi-pass membrane protein</topology>
    </subcellularLocation>
</comment>
<evidence type="ECO:0000313" key="5">
    <source>
        <dbReference type="Proteomes" id="UP001146793"/>
    </source>
</evidence>
<name>A0AAV7Y0K2_9EUKA</name>
<dbReference type="GO" id="GO:0012505">
    <property type="term" value="C:endomembrane system"/>
    <property type="evidence" value="ECO:0007669"/>
    <property type="project" value="UniProtKB-SubCell"/>
</dbReference>
<dbReference type="Gene3D" id="1.20.1110.10">
    <property type="entry name" value="Calcium-transporting ATPase, transmembrane domain"/>
    <property type="match status" value="1"/>
</dbReference>
<evidence type="ECO:0000259" key="3">
    <source>
        <dbReference type="Pfam" id="PF00122"/>
    </source>
</evidence>
<comment type="caution">
    <text evidence="4">The sequence shown here is derived from an EMBL/GenBank/DDBJ whole genome shotgun (WGS) entry which is preliminary data.</text>
</comment>
<dbReference type="PANTHER" id="PTHR24093">
    <property type="entry name" value="CATION TRANSPORTING ATPASE"/>
    <property type="match status" value="1"/>
</dbReference>
<dbReference type="PANTHER" id="PTHR24093:SF369">
    <property type="entry name" value="CALCIUM-TRANSPORTING ATPASE"/>
    <property type="match status" value="1"/>
</dbReference>
<dbReference type="Gene3D" id="2.70.150.10">
    <property type="entry name" value="Calcium-transporting ATPase, cytoplasmic transduction domain A"/>
    <property type="match status" value="1"/>
</dbReference>
<evidence type="ECO:0000256" key="2">
    <source>
        <dbReference type="ARBA" id="ARBA00022842"/>
    </source>
</evidence>
<dbReference type="AlphaFoldDB" id="A0AAV7Y0K2"/>
<dbReference type="InterPro" id="IPR059000">
    <property type="entry name" value="ATPase_P-type_domA"/>
</dbReference>
<sequence length="236" mass="27207">MTNKRNYHSPLNNNKKKDWVIREKLYGKYEIEGVKQAISIHDIVVGDIVSLDPGSKVPADGILYRAYGLKTNESFLTGKSDEVRKTPKEDFWMMSGTVVTQGEGIYIVTAVGQHSQYGKIMEKAIGKEDINTPLQDKLEIMADQIGKLGLYFALLTECVNLQKFYRIIYVELVVENTINFEFNWKNFESNIPKIVNIEIYKITNQSFRDFKDPSKISRKELIFRNIILITLLTEIQ</sequence>
<feature type="domain" description="P-type ATPase A" evidence="3">
    <location>
        <begin position="32"/>
        <end position="123"/>
    </location>
</feature>
<proteinExistence type="predicted"/>
<dbReference type="GO" id="GO:0005388">
    <property type="term" value="F:P-type calcium transporter activity"/>
    <property type="evidence" value="ECO:0007669"/>
    <property type="project" value="TreeGrafter"/>
</dbReference>
<dbReference type="SUPFAM" id="SSF81653">
    <property type="entry name" value="Calcium ATPase, transduction domain A"/>
    <property type="match status" value="1"/>
</dbReference>
<protein>
    <submittedName>
        <fullName evidence="4">Calcium-transporting atpase</fullName>
    </submittedName>
</protein>
<accession>A0AAV7Y0K2</accession>
<dbReference type="GO" id="GO:0005886">
    <property type="term" value="C:plasma membrane"/>
    <property type="evidence" value="ECO:0007669"/>
    <property type="project" value="TreeGrafter"/>
</dbReference>
<dbReference type="Pfam" id="PF00122">
    <property type="entry name" value="E1-E2_ATPase"/>
    <property type="match status" value="1"/>
</dbReference>
<dbReference type="EMBL" id="JANTQA010000076">
    <property type="protein sequence ID" value="KAJ3423387.1"/>
    <property type="molecule type" value="Genomic_DNA"/>
</dbReference>
<gene>
    <name evidence="4" type="ORF">M0812_29916</name>
</gene>